<evidence type="ECO:0000313" key="3">
    <source>
        <dbReference type="Proteomes" id="UP000800038"/>
    </source>
</evidence>
<organism evidence="2 3">
    <name type="scientific">Clathrospora elynae</name>
    <dbReference type="NCBI Taxonomy" id="706981"/>
    <lineage>
        <taxon>Eukaryota</taxon>
        <taxon>Fungi</taxon>
        <taxon>Dikarya</taxon>
        <taxon>Ascomycota</taxon>
        <taxon>Pezizomycotina</taxon>
        <taxon>Dothideomycetes</taxon>
        <taxon>Pleosporomycetidae</taxon>
        <taxon>Pleosporales</taxon>
        <taxon>Diademaceae</taxon>
        <taxon>Clathrospora</taxon>
    </lineage>
</organism>
<proteinExistence type="predicted"/>
<dbReference type="AlphaFoldDB" id="A0A6A5SPJ2"/>
<sequence length="159" mass="16890">MKPEALDALTSETIRPTALEAATTKDPNENMTPPGKDLPHQQQPHTHNDNDGPDTPTKLSTPFGERTDGTKSAVKLVEEVVQGVKAAVDGALAWAEKKVEELGSEQDATVGPYTSPATCMPSDLDVIASGILPAIPTNVQYDGNDEDGEKAQKKDQEKG</sequence>
<gene>
    <name evidence="2" type="ORF">EJ02DRAFT_502778</name>
</gene>
<feature type="compositionally biased region" description="Basic and acidic residues" evidence="1">
    <location>
        <begin position="149"/>
        <end position="159"/>
    </location>
</feature>
<dbReference type="EMBL" id="ML976034">
    <property type="protein sequence ID" value="KAF1942521.1"/>
    <property type="molecule type" value="Genomic_DNA"/>
</dbReference>
<feature type="region of interest" description="Disordered" evidence="1">
    <location>
        <begin position="136"/>
        <end position="159"/>
    </location>
</feature>
<reference evidence="2" key="1">
    <citation type="journal article" date="2020" name="Stud. Mycol.">
        <title>101 Dothideomycetes genomes: a test case for predicting lifestyles and emergence of pathogens.</title>
        <authorList>
            <person name="Haridas S."/>
            <person name="Albert R."/>
            <person name="Binder M."/>
            <person name="Bloem J."/>
            <person name="Labutti K."/>
            <person name="Salamov A."/>
            <person name="Andreopoulos B."/>
            <person name="Baker S."/>
            <person name="Barry K."/>
            <person name="Bills G."/>
            <person name="Bluhm B."/>
            <person name="Cannon C."/>
            <person name="Castanera R."/>
            <person name="Culley D."/>
            <person name="Daum C."/>
            <person name="Ezra D."/>
            <person name="Gonzalez J."/>
            <person name="Henrissat B."/>
            <person name="Kuo A."/>
            <person name="Liang C."/>
            <person name="Lipzen A."/>
            <person name="Lutzoni F."/>
            <person name="Magnuson J."/>
            <person name="Mondo S."/>
            <person name="Nolan M."/>
            <person name="Ohm R."/>
            <person name="Pangilinan J."/>
            <person name="Park H.-J."/>
            <person name="Ramirez L."/>
            <person name="Alfaro M."/>
            <person name="Sun H."/>
            <person name="Tritt A."/>
            <person name="Yoshinaga Y."/>
            <person name="Zwiers L.-H."/>
            <person name="Turgeon B."/>
            <person name="Goodwin S."/>
            <person name="Spatafora J."/>
            <person name="Crous P."/>
            <person name="Grigoriev I."/>
        </authorList>
    </citation>
    <scope>NUCLEOTIDE SEQUENCE</scope>
    <source>
        <strain evidence="2">CBS 161.51</strain>
    </source>
</reference>
<protein>
    <submittedName>
        <fullName evidence="2">Uncharacterized protein</fullName>
    </submittedName>
</protein>
<keyword evidence="3" id="KW-1185">Reference proteome</keyword>
<evidence type="ECO:0000256" key="1">
    <source>
        <dbReference type="SAM" id="MobiDB-lite"/>
    </source>
</evidence>
<dbReference type="Proteomes" id="UP000800038">
    <property type="component" value="Unassembled WGS sequence"/>
</dbReference>
<accession>A0A6A5SPJ2</accession>
<feature type="region of interest" description="Disordered" evidence="1">
    <location>
        <begin position="1"/>
        <end position="70"/>
    </location>
</feature>
<evidence type="ECO:0000313" key="2">
    <source>
        <dbReference type="EMBL" id="KAF1942521.1"/>
    </source>
</evidence>
<name>A0A6A5SPJ2_9PLEO</name>
<dbReference type="OrthoDB" id="3797550at2759"/>